<organism evidence="4 5">
    <name type="scientific">Phytophthora pseudosyringae</name>
    <dbReference type="NCBI Taxonomy" id="221518"/>
    <lineage>
        <taxon>Eukaryota</taxon>
        <taxon>Sar</taxon>
        <taxon>Stramenopiles</taxon>
        <taxon>Oomycota</taxon>
        <taxon>Peronosporomycetes</taxon>
        <taxon>Peronosporales</taxon>
        <taxon>Peronosporaceae</taxon>
        <taxon>Phytophthora</taxon>
    </lineage>
</organism>
<evidence type="ECO:0000313" key="5">
    <source>
        <dbReference type="Proteomes" id="UP000694044"/>
    </source>
</evidence>
<dbReference type="Pfam" id="PF00027">
    <property type="entry name" value="cNMP_binding"/>
    <property type="match status" value="1"/>
</dbReference>
<feature type="compositionally biased region" description="Polar residues" evidence="1">
    <location>
        <begin position="869"/>
        <end position="880"/>
    </location>
</feature>
<gene>
    <name evidence="4" type="ORF">PHYPSEUDO_006756</name>
</gene>
<dbReference type="EMBL" id="JAGDFM010000275">
    <property type="protein sequence ID" value="KAG7380823.1"/>
    <property type="molecule type" value="Genomic_DNA"/>
</dbReference>
<proteinExistence type="predicted"/>
<feature type="compositionally biased region" description="Basic and acidic residues" evidence="1">
    <location>
        <begin position="840"/>
        <end position="852"/>
    </location>
</feature>
<dbReference type="InterPro" id="IPR051413">
    <property type="entry name" value="K/Na_HCN_channel"/>
</dbReference>
<dbReference type="GO" id="GO:0003254">
    <property type="term" value="P:regulation of membrane depolarization"/>
    <property type="evidence" value="ECO:0007669"/>
    <property type="project" value="TreeGrafter"/>
</dbReference>
<evidence type="ECO:0000256" key="1">
    <source>
        <dbReference type="SAM" id="MobiDB-lite"/>
    </source>
</evidence>
<protein>
    <recommendedName>
        <fullName evidence="3">Cyclic nucleotide-binding domain-containing protein</fullName>
    </recommendedName>
</protein>
<dbReference type="PROSITE" id="PS00889">
    <property type="entry name" value="CNMP_BINDING_2"/>
    <property type="match status" value="1"/>
</dbReference>
<dbReference type="GO" id="GO:0005249">
    <property type="term" value="F:voltage-gated potassium channel activity"/>
    <property type="evidence" value="ECO:0007669"/>
    <property type="project" value="TreeGrafter"/>
</dbReference>
<feature type="transmembrane region" description="Helical" evidence="2">
    <location>
        <begin position="196"/>
        <end position="214"/>
    </location>
</feature>
<feature type="domain" description="Cyclic nucleotide-binding" evidence="3">
    <location>
        <begin position="440"/>
        <end position="483"/>
    </location>
</feature>
<comment type="caution">
    <text evidence="4">The sequence shown here is derived from an EMBL/GenBank/DDBJ whole genome shotgun (WGS) entry which is preliminary data.</text>
</comment>
<feature type="transmembrane region" description="Helical" evidence="2">
    <location>
        <begin position="273"/>
        <end position="294"/>
    </location>
</feature>
<dbReference type="GO" id="GO:0035725">
    <property type="term" value="P:sodium ion transmembrane transport"/>
    <property type="evidence" value="ECO:0007669"/>
    <property type="project" value="TreeGrafter"/>
</dbReference>
<dbReference type="AlphaFoldDB" id="A0A8T1VL78"/>
<dbReference type="InterPro" id="IPR000595">
    <property type="entry name" value="cNMP-bd_dom"/>
</dbReference>
<dbReference type="GO" id="GO:0098855">
    <property type="term" value="C:HCN channel complex"/>
    <property type="evidence" value="ECO:0007669"/>
    <property type="project" value="TreeGrafter"/>
</dbReference>
<dbReference type="PANTHER" id="PTHR45689:SF5">
    <property type="entry name" value="I[[H]] CHANNEL, ISOFORM E"/>
    <property type="match status" value="1"/>
</dbReference>
<keyword evidence="5" id="KW-1185">Reference proteome</keyword>
<feature type="region of interest" description="Disordered" evidence="1">
    <location>
        <begin position="840"/>
        <end position="885"/>
    </location>
</feature>
<dbReference type="PROSITE" id="PS50042">
    <property type="entry name" value="CNMP_BINDING_3"/>
    <property type="match status" value="2"/>
</dbReference>
<dbReference type="PANTHER" id="PTHR45689">
    <property type="entry name" value="I[[H]] CHANNEL, ISOFORM E"/>
    <property type="match status" value="1"/>
</dbReference>
<reference evidence="4" key="1">
    <citation type="submission" date="2021-02" db="EMBL/GenBank/DDBJ databases">
        <authorList>
            <person name="Palmer J.M."/>
        </authorList>
    </citation>
    <scope>NUCLEOTIDE SEQUENCE</scope>
    <source>
        <strain evidence="4">SCRP734</strain>
    </source>
</reference>
<feature type="region of interest" description="Disordered" evidence="1">
    <location>
        <begin position="991"/>
        <end position="1034"/>
    </location>
</feature>
<keyword evidence="2" id="KW-0472">Membrane</keyword>
<feature type="transmembrane region" description="Helical" evidence="2">
    <location>
        <begin position="153"/>
        <end position="175"/>
    </location>
</feature>
<dbReference type="Proteomes" id="UP000694044">
    <property type="component" value="Unassembled WGS sequence"/>
</dbReference>
<dbReference type="InterPro" id="IPR018488">
    <property type="entry name" value="cNMP-bd_CS"/>
</dbReference>
<dbReference type="CDD" id="cd00038">
    <property type="entry name" value="CAP_ED"/>
    <property type="match status" value="1"/>
</dbReference>
<keyword evidence="2" id="KW-1133">Transmembrane helix</keyword>
<feature type="compositionally biased region" description="Basic residues" evidence="1">
    <location>
        <begin position="13"/>
        <end position="22"/>
    </location>
</feature>
<accession>A0A8T1VL78</accession>
<name>A0A8T1VL78_9STRA</name>
<keyword evidence="2" id="KW-0812">Transmembrane</keyword>
<feature type="transmembrane region" description="Helical" evidence="2">
    <location>
        <begin position="109"/>
        <end position="133"/>
    </location>
</feature>
<feature type="domain" description="Cyclic nucleotide-binding" evidence="3">
    <location>
        <begin position="588"/>
        <end position="646"/>
    </location>
</feature>
<feature type="transmembrane region" description="Helical" evidence="2">
    <location>
        <begin position="335"/>
        <end position="359"/>
    </location>
</feature>
<evidence type="ECO:0000259" key="3">
    <source>
        <dbReference type="PROSITE" id="PS50042"/>
    </source>
</evidence>
<evidence type="ECO:0000313" key="4">
    <source>
        <dbReference type="EMBL" id="KAG7380823.1"/>
    </source>
</evidence>
<evidence type="ECO:0000256" key="2">
    <source>
        <dbReference type="SAM" id="Phobius"/>
    </source>
</evidence>
<dbReference type="OrthoDB" id="432483at2759"/>
<sequence length="1034" mass="116898">MRSPTSLSESVVHRHQVAKRPSVLKRQHSMRNLYKTEEKAANHDAMVKKFNLRKMSSSLGLPSKFGRASEIVIDKAIGSKLQRNRRFSLRRSVRSLTSVKSRQNALRALTSPIVPTSWTSTCHGIVMLVVYHFQLIYLPFSVSYYPTGTLDTAAIAMLLELTFLLDLLLNFNTAYLDQGVLVTSRRKIAHNYFRSWFAFDLLSAIPIQTIYCIFTKRWTHHNALRGVQSALMVLRLLRVALFERDVLVNRITRVARHVIEWANYSRYSHLLGIAQLMWLVLLIAHYMACFWHVIACKQHILAGHTLGEQYIADYYYAVSLIQGQGNASGTIEENLYSSVAIIVGSVVLAIVFGNVAMLVSNFNANSTNYHRKMEAVYETMDKMDLPLRLRERVNEYYKHVWLEYESLDGNINKFQQELTHTLGIEIGLYKHMNLVVKVPFWKECTPDFLTQIVLNLGVRVYMPDDYVVRRRETGSEMMMINRGYCKLSKPSTVQDEHSLMQHFALNEGSGSDSSDDLSSNDEELDIFGGGMFGASMDSSRWSGNAASVRNGIISDFTDVRRFRTAHPRRPSYPEGAGPTKSKRYREYLHPGQVFGEMSLLLNYKRTANIRAVTFVEMCVLSRKDFQHIISLYPEDRRRVLTSMLESCIDKKVIRFPWENMVEAVTAKRRHSGEKDTSRASVRAIMTAQEAARILVEAIDINVPDESIKYGFQNCEPGFIADSSLRHANSTDATISDTLHRRSSIRLSRSYSSRSSRYENSEENTTDLPLEAVSASSDGEQAHDTMPSVLLLVQSMADNISRLQQDLSELKNQACGHCCTCGGASANPIHNQRAAALARHRVEPKISPNKEESQAQTSRKPSFVVIPRPSASTSPTKNNRSGDTKNPIAALRKLRSKTQDSQADPDLPAQAVSLNREEVVTTTTDVEKLVACAEPPPYADGDRYPANLSSRSRAARNQTLADVLWKRSNTSGDMLKHTDEERQAARLRRQIRTRHSLPTEMTANHSLPGAEGFSERHELNPDPDPEIVPRDSSRR</sequence>
<feature type="region of interest" description="Disordered" evidence="1">
    <location>
        <begin position="1"/>
        <end position="22"/>
    </location>
</feature>